<proteinExistence type="predicted"/>
<protein>
    <submittedName>
        <fullName evidence="1">Uncharacterized protein</fullName>
    </submittedName>
</protein>
<dbReference type="Proteomes" id="UP000031972">
    <property type="component" value="Unassembled WGS sequence"/>
</dbReference>
<dbReference type="PATRIC" id="fig|220754.4.peg.1246"/>
<evidence type="ECO:0000313" key="1">
    <source>
        <dbReference type="EMBL" id="KIL49188.1"/>
    </source>
</evidence>
<organism evidence="1 2">
    <name type="scientific">Jeotgalibacillus campisalis</name>
    <dbReference type="NCBI Taxonomy" id="220754"/>
    <lineage>
        <taxon>Bacteria</taxon>
        <taxon>Bacillati</taxon>
        <taxon>Bacillota</taxon>
        <taxon>Bacilli</taxon>
        <taxon>Bacillales</taxon>
        <taxon>Caryophanaceae</taxon>
        <taxon>Jeotgalibacillus</taxon>
    </lineage>
</organism>
<dbReference type="EMBL" id="JXRR01000010">
    <property type="protein sequence ID" value="KIL49188.1"/>
    <property type="molecule type" value="Genomic_DNA"/>
</dbReference>
<evidence type="ECO:0000313" key="2">
    <source>
        <dbReference type="Proteomes" id="UP000031972"/>
    </source>
</evidence>
<gene>
    <name evidence="1" type="ORF">KR50_12230</name>
</gene>
<keyword evidence="2" id="KW-1185">Reference proteome</keyword>
<accession>A0A0C2VZ09</accession>
<dbReference type="AlphaFoldDB" id="A0A0C2VZ09"/>
<reference evidence="1 2" key="1">
    <citation type="submission" date="2015-01" db="EMBL/GenBank/DDBJ databases">
        <title>Jeotgalibacillus campisalis genome sequencing.</title>
        <authorList>
            <person name="Goh K.M."/>
            <person name="Chan K.-G."/>
            <person name="Yaakop A.S."/>
            <person name="Ee R."/>
            <person name="Gan H.M."/>
            <person name="Chan C.S."/>
        </authorList>
    </citation>
    <scope>NUCLEOTIDE SEQUENCE [LARGE SCALE GENOMIC DNA]</scope>
    <source>
        <strain evidence="1 2">SF-57</strain>
    </source>
</reference>
<sequence length="44" mass="5102">MTYDLEGLVPEARQKKSARHRFALTSIRRGEQLNALCSLEQRDL</sequence>
<comment type="caution">
    <text evidence="1">The sequence shown here is derived from an EMBL/GenBank/DDBJ whole genome shotgun (WGS) entry which is preliminary data.</text>
</comment>
<name>A0A0C2VZ09_9BACL</name>